<dbReference type="Proteomes" id="UP000018936">
    <property type="component" value="Unassembled WGS sequence"/>
</dbReference>
<organism evidence="1 2">
    <name type="scientific">Ophiophagus hannah</name>
    <name type="common">King cobra</name>
    <name type="synonym">Naja hannah</name>
    <dbReference type="NCBI Taxonomy" id="8665"/>
    <lineage>
        <taxon>Eukaryota</taxon>
        <taxon>Metazoa</taxon>
        <taxon>Chordata</taxon>
        <taxon>Craniata</taxon>
        <taxon>Vertebrata</taxon>
        <taxon>Euteleostomi</taxon>
        <taxon>Lepidosauria</taxon>
        <taxon>Squamata</taxon>
        <taxon>Bifurcata</taxon>
        <taxon>Unidentata</taxon>
        <taxon>Episquamata</taxon>
        <taxon>Toxicofera</taxon>
        <taxon>Serpentes</taxon>
        <taxon>Colubroidea</taxon>
        <taxon>Elapidae</taxon>
        <taxon>Elapinae</taxon>
        <taxon>Ophiophagus</taxon>
    </lineage>
</organism>
<comment type="caution">
    <text evidence="1">The sequence shown here is derived from an EMBL/GenBank/DDBJ whole genome shotgun (WGS) entry which is preliminary data.</text>
</comment>
<dbReference type="EMBL" id="AZIM01001806">
    <property type="protein sequence ID" value="ETE65709.1"/>
    <property type="molecule type" value="Genomic_DNA"/>
</dbReference>
<accession>V8NTV3</accession>
<protein>
    <submittedName>
        <fullName evidence="1">Uncharacterized protein</fullName>
    </submittedName>
</protein>
<dbReference type="AlphaFoldDB" id="V8NTV3"/>
<feature type="non-terminal residue" evidence="1">
    <location>
        <position position="1"/>
    </location>
</feature>
<keyword evidence="2" id="KW-1185">Reference proteome</keyword>
<name>V8NTV3_OPHHA</name>
<sequence length="355" mass="39514">MEEKLPTVPVLFLVGFELPNCRQPIVSRNGLQYRTLTTAPPRLLYAPLPPIPHPAKQSILSLISISGRKIALDKNTADSAAEQRGTRSEFGLDARRGRMSSNMKGYPPCCNYKGPGTHGERESKIKLNRVGTHRLILCELPGSTLPAKNQIAHVSRLANKDADLEDSCSRISCPLEEEEEGRNPGKEKLMAREEKSWTGKETQEKSCQPLYNVVANYLKKNNPIIDLGSPEGRLSADIYLMCGCCIFTAIGWIFCPREAITYFSASGSPLQNTQRGTEGDIKLNSHQRHPLWKKSVWKEQDVVVGGVNVLVELKTPRGLQVARGPQIHGLQLPRSLLAKTRLFRTQNTEFNTHTP</sequence>
<evidence type="ECO:0000313" key="1">
    <source>
        <dbReference type="EMBL" id="ETE65709.1"/>
    </source>
</evidence>
<evidence type="ECO:0000313" key="2">
    <source>
        <dbReference type="Proteomes" id="UP000018936"/>
    </source>
</evidence>
<gene>
    <name evidence="1" type="ORF">L345_08522</name>
</gene>
<reference evidence="1 2" key="1">
    <citation type="journal article" date="2013" name="Proc. Natl. Acad. Sci. U.S.A.">
        <title>The king cobra genome reveals dynamic gene evolution and adaptation in the snake venom system.</title>
        <authorList>
            <person name="Vonk F.J."/>
            <person name="Casewell N.R."/>
            <person name="Henkel C.V."/>
            <person name="Heimberg A.M."/>
            <person name="Jansen H.J."/>
            <person name="McCleary R.J."/>
            <person name="Kerkkamp H.M."/>
            <person name="Vos R.A."/>
            <person name="Guerreiro I."/>
            <person name="Calvete J.J."/>
            <person name="Wuster W."/>
            <person name="Woods A.E."/>
            <person name="Logan J.M."/>
            <person name="Harrison R.A."/>
            <person name="Castoe T.A."/>
            <person name="de Koning A.P."/>
            <person name="Pollock D.D."/>
            <person name="Yandell M."/>
            <person name="Calderon D."/>
            <person name="Renjifo C."/>
            <person name="Currier R.B."/>
            <person name="Salgado D."/>
            <person name="Pla D."/>
            <person name="Sanz L."/>
            <person name="Hyder A.S."/>
            <person name="Ribeiro J.M."/>
            <person name="Arntzen J.W."/>
            <person name="van den Thillart G.E."/>
            <person name="Boetzer M."/>
            <person name="Pirovano W."/>
            <person name="Dirks R.P."/>
            <person name="Spaink H.P."/>
            <person name="Duboule D."/>
            <person name="McGlinn E."/>
            <person name="Kini R.M."/>
            <person name="Richardson M.K."/>
        </authorList>
    </citation>
    <scope>NUCLEOTIDE SEQUENCE</scope>
    <source>
        <tissue evidence="1">Blood</tissue>
    </source>
</reference>
<proteinExistence type="predicted"/>